<dbReference type="RefSeq" id="WP_005454906.1">
    <property type="nucleotide sequence ID" value="NZ_CM001440.1"/>
</dbReference>
<organism evidence="1 2">
    <name type="scientific">Saccharomonospora cyanea NA-134</name>
    <dbReference type="NCBI Taxonomy" id="882082"/>
    <lineage>
        <taxon>Bacteria</taxon>
        <taxon>Bacillati</taxon>
        <taxon>Actinomycetota</taxon>
        <taxon>Actinomycetes</taxon>
        <taxon>Pseudonocardiales</taxon>
        <taxon>Pseudonocardiaceae</taxon>
        <taxon>Saccharomonospora</taxon>
    </lineage>
</organism>
<dbReference type="STRING" id="882082.SaccyDRAFT_1462"/>
<protein>
    <submittedName>
        <fullName evidence="1">Uncharacterized protein</fullName>
    </submittedName>
</protein>
<proteinExistence type="predicted"/>
<sequence>MPDEYGLDRDGIERLDDILHQVGNELGLPGFDQRATLEGFLTTQSVSRYENVEKPVEETALELTRSANEKYPRGVEAVQQFAHHAHVTIGNTAEGMAKAGTRHQVTGDDVAAWIRERGTGG</sequence>
<dbReference type="Proteomes" id="UP000002791">
    <property type="component" value="Chromosome"/>
</dbReference>
<evidence type="ECO:0000313" key="1">
    <source>
        <dbReference type="EMBL" id="EHR60366.1"/>
    </source>
</evidence>
<reference evidence="1 2" key="1">
    <citation type="submission" date="2011-11" db="EMBL/GenBank/DDBJ databases">
        <title>The Noncontiguous Finished sequence of Saccharomonospora cyanea NA-134.</title>
        <authorList>
            <consortium name="US DOE Joint Genome Institute"/>
            <person name="Lucas S."/>
            <person name="Han J."/>
            <person name="Lapidus A."/>
            <person name="Cheng J.-F."/>
            <person name="Goodwin L."/>
            <person name="Pitluck S."/>
            <person name="Peters L."/>
            <person name="Ovchinnikova G."/>
            <person name="Lu M."/>
            <person name="Detter J.C."/>
            <person name="Han C."/>
            <person name="Tapia R."/>
            <person name="Land M."/>
            <person name="Hauser L."/>
            <person name="Kyrpides N."/>
            <person name="Ivanova N."/>
            <person name="Pagani I."/>
            <person name="Brambilla E.-M."/>
            <person name="Klenk H.-P."/>
            <person name="Woyke T."/>
        </authorList>
    </citation>
    <scope>NUCLEOTIDE SEQUENCE [LARGE SCALE GENOMIC DNA]</scope>
    <source>
        <strain evidence="1 2">NA-134</strain>
    </source>
</reference>
<dbReference type="OrthoDB" id="3686612at2"/>
<name>H5XEX2_9PSEU</name>
<keyword evidence="2" id="KW-1185">Reference proteome</keyword>
<dbReference type="HOGENOM" id="CLU_2048039_0_0_11"/>
<dbReference type="EMBL" id="CM001440">
    <property type="protein sequence ID" value="EHR60366.1"/>
    <property type="molecule type" value="Genomic_DNA"/>
</dbReference>
<dbReference type="AlphaFoldDB" id="H5XEX2"/>
<gene>
    <name evidence="1" type="ORF">SaccyDRAFT_1462</name>
</gene>
<accession>H5XEX2</accession>
<evidence type="ECO:0000313" key="2">
    <source>
        <dbReference type="Proteomes" id="UP000002791"/>
    </source>
</evidence>